<dbReference type="Gene3D" id="1.10.10.10">
    <property type="entry name" value="Winged helix-like DNA-binding domain superfamily/Winged helix DNA-binding domain"/>
    <property type="match status" value="1"/>
</dbReference>
<dbReference type="PANTHER" id="PTHR10015:SF332">
    <property type="entry name" value="HEAT STRESS TRANSCRIPTION FACTOR C-1"/>
    <property type="match status" value="1"/>
</dbReference>
<dbReference type="PROSITE" id="PS00434">
    <property type="entry name" value="HSF_DOMAIN"/>
    <property type="match status" value="1"/>
</dbReference>
<protein>
    <submittedName>
        <fullName evidence="12">Heat stress transcription factor C-1b-like</fullName>
    </submittedName>
</protein>
<dbReference type="Pfam" id="PF00447">
    <property type="entry name" value="HSF_DNA-bind"/>
    <property type="match status" value="1"/>
</dbReference>
<dbReference type="InterPro" id="IPR036388">
    <property type="entry name" value="WH-like_DNA-bd_sf"/>
</dbReference>
<dbReference type="GO" id="GO:0006357">
    <property type="term" value="P:regulation of transcription by RNA polymerase II"/>
    <property type="evidence" value="ECO:0007669"/>
    <property type="project" value="TreeGrafter"/>
</dbReference>
<gene>
    <name evidence="12" type="ORF">M6B38_239405</name>
</gene>
<dbReference type="SUPFAM" id="SSF46785">
    <property type="entry name" value="Winged helix' DNA-binding domain"/>
    <property type="match status" value="1"/>
</dbReference>
<sequence>MEGTKKCSSSSSQVHVVAPFVMKTYDMVCEPRTDAIIRWGRDNNSFLVLDPSRFSQLLLPSYFKHNNFSSFVRQLNTYGFRKVDPDHWEFAHESFLRGQIHLLPLLARRNKDSCDGGAGKEHSVDKVDVGEEEETLLQEVGRLRREQKAIGEELDSMSERLLAAERRPRQMVSFLIKLSQDAELLPRLVMSKKEAQRKSKKRRLFAGHDSSSLPPLPQSLHEHYSRSGEMTSSSQGFDDSDCCCYSDSVDDAVTVPTQHDGATWSSRSMILSPELEDTDTGEEKCVAYPFSLLGHILF</sequence>
<reference evidence="12" key="1">
    <citation type="journal article" date="2023" name="GigaByte">
        <title>Genome assembly of the bearded iris, Iris pallida Lam.</title>
        <authorList>
            <person name="Bruccoleri R.E."/>
            <person name="Oakeley E.J."/>
            <person name="Faust A.M.E."/>
            <person name="Altorfer M."/>
            <person name="Dessus-Babus S."/>
            <person name="Burckhardt D."/>
            <person name="Oertli M."/>
            <person name="Naumann U."/>
            <person name="Petersen F."/>
            <person name="Wong J."/>
        </authorList>
    </citation>
    <scope>NUCLEOTIDE SEQUENCE</scope>
    <source>
        <strain evidence="12">GSM-AAB239-AS_SAM_17_03QT</strain>
    </source>
</reference>
<organism evidence="12 13">
    <name type="scientific">Iris pallida</name>
    <name type="common">Sweet iris</name>
    <dbReference type="NCBI Taxonomy" id="29817"/>
    <lineage>
        <taxon>Eukaryota</taxon>
        <taxon>Viridiplantae</taxon>
        <taxon>Streptophyta</taxon>
        <taxon>Embryophyta</taxon>
        <taxon>Tracheophyta</taxon>
        <taxon>Spermatophyta</taxon>
        <taxon>Magnoliopsida</taxon>
        <taxon>Liliopsida</taxon>
        <taxon>Asparagales</taxon>
        <taxon>Iridaceae</taxon>
        <taxon>Iridoideae</taxon>
        <taxon>Irideae</taxon>
        <taxon>Iris</taxon>
    </lineage>
</organism>
<dbReference type="Proteomes" id="UP001140949">
    <property type="component" value="Unassembled WGS sequence"/>
</dbReference>
<dbReference type="PRINTS" id="PR00056">
    <property type="entry name" value="HSFDOMAIN"/>
</dbReference>
<keyword evidence="13" id="KW-1185">Reference proteome</keyword>
<dbReference type="GO" id="GO:0005634">
    <property type="term" value="C:nucleus"/>
    <property type="evidence" value="ECO:0007669"/>
    <property type="project" value="UniProtKB-SubCell"/>
</dbReference>
<dbReference type="GO" id="GO:0034605">
    <property type="term" value="P:cellular response to heat"/>
    <property type="evidence" value="ECO:0007669"/>
    <property type="project" value="TreeGrafter"/>
</dbReference>
<dbReference type="InterPro" id="IPR000232">
    <property type="entry name" value="HSF_DNA-bd"/>
</dbReference>
<reference evidence="12" key="2">
    <citation type="submission" date="2023-04" db="EMBL/GenBank/DDBJ databases">
        <authorList>
            <person name="Bruccoleri R.E."/>
            <person name="Oakeley E.J."/>
            <person name="Faust A.-M."/>
            <person name="Dessus-Babus S."/>
            <person name="Altorfer M."/>
            <person name="Burckhardt D."/>
            <person name="Oertli M."/>
            <person name="Naumann U."/>
            <person name="Petersen F."/>
            <person name="Wong J."/>
        </authorList>
    </citation>
    <scope>NUCLEOTIDE SEQUENCE</scope>
    <source>
        <strain evidence="12">GSM-AAB239-AS_SAM_17_03QT</strain>
        <tissue evidence="12">Leaf</tissue>
    </source>
</reference>
<keyword evidence="6" id="KW-0238">DNA-binding</keyword>
<comment type="similarity">
    <text evidence="9">Belongs to the HSF family.</text>
</comment>
<evidence type="ECO:0000256" key="8">
    <source>
        <dbReference type="ARBA" id="ARBA00023242"/>
    </source>
</evidence>
<evidence type="ECO:0000256" key="7">
    <source>
        <dbReference type="ARBA" id="ARBA00023163"/>
    </source>
</evidence>
<evidence type="ECO:0000256" key="5">
    <source>
        <dbReference type="ARBA" id="ARBA00023016"/>
    </source>
</evidence>
<keyword evidence="5" id="KW-0346">Stress response</keyword>
<evidence type="ECO:0000256" key="9">
    <source>
        <dbReference type="RuleBase" id="RU004020"/>
    </source>
</evidence>
<comment type="caution">
    <text evidence="12">The sequence shown here is derived from an EMBL/GenBank/DDBJ whole genome shotgun (WGS) entry which is preliminary data.</text>
</comment>
<dbReference type="InterPro" id="IPR036390">
    <property type="entry name" value="WH_DNA-bd_sf"/>
</dbReference>
<comment type="subcellular location">
    <subcellularLocation>
        <location evidence="1">Nucleus</location>
    </subcellularLocation>
</comment>
<dbReference type="AlphaFoldDB" id="A0AAX6DL17"/>
<evidence type="ECO:0000313" key="13">
    <source>
        <dbReference type="Proteomes" id="UP001140949"/>
    </source>
</evidence>
<evidence type="ECO:0000256" key="4">
    <source>
        <dbReference type="ARBA" id="ARBA00023015"/>
    </source>
</evidence>
<evidence type="ECO:0000256" key="3">
    <source>
        <dbReference type="ARBA" id="ARBA00022553"/>
    </source>
</evidence>
<accession>A0AAX6DL17</accession>
<keyword evidence="4" id="KW-0805">Transcription regulation</keyword>
<dbReference type="EMBL" id="JANAVB010043618">
    <property type="protein sequence ID" value="KAJ6792415.1"/>
    <property type="molecule type" value="Genomic_DNA"/>
</dbReference>
<dbReference type="SMART" id="SM00415">
    <property type="entry name" value="HSF"/>
    <property type="match status" value="1"/>
</dbReference>
<dbReference type="GO" id="GO:0000978">
    <property type="term" value="F:RNA polymerase II cis-regulatory region sequence-specific DNA binding"/>
    <property type="evidence" value="ECO:0007669"/>
    <property type="project" value="TreeGrafter"/>
</dbReference>
<evidence type="ECO:0000256" key="10">
    <source>
        <dbReference type="SAM" id="MobiDB-lite"/>
    </source>
</evidence>
<keyword evidence="7" id="KW-0804">Transcription</keyword>
<comment type="subunit">
    <text evidence="2">Homotrimer.</text>
</comment>
<evidence type="ECO:0000256" key="2">
    <source>
        <dbReference type="ARBA" id="ARBA00011233"/>
    </source>
</evidence>
<proteinExistence type="inferred from homology"/>
<evidence type="ECO:0000259" key="11">
    <source>
        <dbReference type="PROSITE" id="PS00434"/>
    </source>
</evidence>
<dbReference type="PANTHER" id="PTHR10015">
    <property type="entry name" value="HEAT SHOCK TRANSCRIPTION FACTOR"/>
    <property type="match status" value="1"/>
</dbReference>
<keyword evidence="8" id="KW-0539">Nucleus</keyword>
<feature type="region of interest" description="Disordered" evidence="10">
    <location>
        <begin position="198"/>
        <end position="218"/>
    </location>
</feature>
<dbReference type="FunFam" id="1.10.10.10:FF:000037">
    <property type="entry name" value="Heat stress transcription factor B-4"/>
    <property type="match status" value="1"/>
</dbReference>
<keyword evidence="3" id="KW-0597">Phosphoprotein</keyword>
<evidence type="ECO:0000256" key="1">
    <source>
        <dbReference type="ARBA" id="ARBA00004123"/>
    </source>
</evidence>
<feature type="domain" description="HSF-type DNA-binding" evidence="11">
    <location>
        <begin position="59"/>
        <end position="83"/>
    </location>
</feature>
<dbReference type="GO" id="GO:0003700">
    <property type="term" value="F:DNA-binding transcription factor activity"/>
    <property type="evidence" value="ECO:0007669"/>
    <property type="project" value="InterPro"/>
</dbReference>
<name>A0AAX6DL17_IRIPA</name>
<evidence type="ECO:0000256" key="6">
    <source>
        <dbReference type="ARBA" id="ARBA00023125"/>
    </source>
</evidence>
<evidence type="ECO:0000313" key="12">
    <source>
        <dbReference type="EMBL" id="KAJ6792415.1"/>
    </source>
</evidence>